<accession>A0A147B9K5</accession>
<proteinExistence type="predicted"/>
<protein>
    <submittedName>
        <fullName evidence="1">Uncharacterized protein</fullName>
    </submittedName>
</protein>
<name>A0A147B9K5_9ACAR</name>
<reference evidence="1" key="1">
    <citation type="submission" date="2016-03" db="EMBL/GenBank/DDBJ databases">
        <title>Gut transcriptome analysis on engorged females of Ornithodoros mimon (Acari: Argasidae) and phylogenetic inferences of soft ticks.</title>
        <authorList>
            <person name="Landulfo G.A."/>
            <person name="Giovanni D."/>
            <person name="Carvalho E."/>
            <person name="Junqueira-de-Azevedo I."/>
            <person name="Patane J."/>
            <person name="Mendoca R."/>
            <person name="Barros-Battesti D."/>
        </authorList>
    </citation>
    <scope>NUCLEOTIDE SEQUENCE</scope>
    <source>
        <strain evidence="1">Females</strain>
        <tissue evidence="1">Gut</tissue>
    </source>
</reference>
<organism evidence="1">
    <name type="scientific">Alectorobius mimon</name>
    <dbReference type="NCBI Taxonomy" id="360319"/>
    <lineage>
        <taxon>Eukaryota</taxon>
        <taxon>Metazoa</taxon>
        <taxon>Ecdysozoa</taxon>
        <taxon>Arthropoda</taxon>
        <taxon>Chelicerata</taxon>
        <taxon>Arachnida</taxon>
        <taxon>Acari</taxon>
        <taxon>Parasitiformes</taxon>
        <taxon>Ixodida</taxon>
        <taxon>Ixodoidea</taxon>
        <taxon>Argasidae</taxon>
        <taxon>Ornithodorinae</taxon>
        <taxon>Alectorobius</taxon>
    </lineage>
</organism>
<feature type="non-terminal residue" evidence="1">
    <location>
        <position position="1"/>
    </location>
</feature>
<sequence>PKQERRRLFNSFLLFVNHRIPVSLKHTFSLCKGKIFTPSESRNRPTAICRATFRLISGGQPGEKLDNGYREHSEIVRKLLHRRIFQKCLTGLPLQGYVHDSD</sequence>
<dbReference type="EMBL" id="GEIB01001007">
    <property type="protein sequence ID" value="JAR87055.1"/>
    <property type="molecule type" value="Transcribed_RNA"/>
</dbReference>
<dbReference type="AlphaFoldDB" id="A0A147B9K5"/>
<evidence type="ECO:0000313" key="1">
    <source>
        <dbReference type="EMBL" id="JAR87055.1"/>
    </source>
</evidence>